<reference evidence="10 11" key="1">
    <citation type="submission" date="2016-11" db="EMBL/GenBank/DDBJ databases">
        <title>Mixed transmission modes and dynamic genome evolution in an obligate animal-bacterial symbiosis.</title>
        <authorList>
            <person name="Russell S.L."/>
            <person name="Corbett-Detig R.B."/>
            <person name="Cavanaugh C.M."/>
        </authorList>
    </citation>
    <scope>NUCLEOTIDE SEQUENCE [LARGE SCALE GENOMIC DNA]</scope>
    <source>
        <strain evidence="10">Sveles-Q1</strain>
    </source>
</reference>
<dbReference type="GO" id="GO:0005886">
    <property type="term" value="C:plasma membrane"/>
    <property type="evidence" value="ECO:0007669"/>
    <property type="project" value="UniProtKB-UniRule"/>
</dbReference>
<keyword evidence="5 9" id="KW-0653">Protein transport</keyword>
<feature type="transmembrane region" description="Helical" evidence="9">
    <location>
        <begin position="90"/>
        <end position="110"/>
    </location>
</feature>
<dbReference type="GO" id="GO:0065002">
    <property type="term" value="P:intracellular protein transmembrane transport"/>
    <property type="evidence" value="ECO:0007669"/>
    <property type="project" value="UniProtKB-UniRule"/>
</dbReference>
<evidence type="ECO:0000313" key="11">
    <source>
        <dbReference type="Proteomes" id="UP000191110"/>
    </source>
</evidence>
<dbReference type="PANTHER" id="PTHR33910:SF1">
    <property type="entry name" value="PROTEIN TRANSLOCASE SUBUNIT SECE"/>
    <property type="match status" value="1"/>
</dbReference>
<proteinExistence type="inferred from homology"/>
<evidence type="ECO:0000256" key="4">
    <source>
        <dbReference type="ARBA" id="ARBA00022692"/>
    </source>
</evidence>
<evidence type="ECO:0000256" key="6">
    <source>
        <dbReference type="ARBA" id="ARBA00022989"/>
    </source>
</evidence>
<dbReference type="Gene3D" id="1.20.5.1030">
    <property type="entry name" value="Preprotein translocase secy subunit"/>
    <property type="match status" value="1"/>
</dbReference>
<dbReference type="GO" id="GO:0009306">
    <property type="term" value="P:protein secretion"/>
    <property type="evidence" value="ECO:0007669"/>
    <property type="project" value="UniProtKB-UniRule"/>
</dbReference>
<comment type="subunit">
    <text evidence="9">Component of the Sec protein translocase complex. Heterotrimer consisting of SecY, SecE and SecG subunits. The heterotrimers can form oligomers, although 1 heterotrimer is thought to be able to translocate proteins. Interacts with the ribosome. Interacts with SecDF, and other proteins may be involved. Interacts with SecA.</text>
</comment>
<evidence type="ECO:0000256" key="3">
    <source>
        <dbReference type="ARBA" id="ARBA00022475"/>
    </source>
</evidence>
<evidence type="ECO:0000256" key="9">
    <source>
        <dbReference type="HAMAP-Rule" id="MF_00422"/>
    </source>
</evidence>
<evidence type="ECO:0000313" key="10">
    <source>
        <dbReference type="EMBL" id="OOZ38904.1"/>
    </source>
</evidence>
<organism evidence="10 11">
    <name type="scientific">Solemya pervernicosa gill symbiont</name>
    <dbReference type="NCBI Taxonomy" id="642797"/>
    <lineage>
        <taxon>Bacteria</taxon>
        <taxon>Pseudomonadati</taxon>
        <taxon>Pseudomonadota</taxon>
        <taxon>Gammaproteobacteria</taxon>
        <taxon>sulfur-oxidizing symbionts</taxon>
    </lineage>
</organism>
<keyword evidence="8 9" id="KW-0472">Membrane</keyword>
<dbReference type="RefSeq" id="WP_078484651.1">
    <property type="nucleotide sequence ID" value="NZ_MPRL01000068.1"/>
</dbReference>
<evidence type="ECO:0000256" key="5">
    <source>
        <dbReference type="ARBA" id="ARBA00022927"/>
    </source>
</evidence>
<keyword evidence="4 9" id="KW-0812">Transmembrane</keyword>
<keyword evidence="7 9" id="KW-0811">Translocation</keyword>
<dbReference type="PANTHER" id="PTHR33910">
    <property type="entry name" value="PROTEIN TRANSLOCASE SUBUNIT SECE"/>
    <property type="match status" value="1"/>
</dbReference>
<evidence type="ECO:0000256" key="7">
    <source>
        <dbReference type="ARBA" id="ARBA00023010"/>
    </source>
</evidence>
<gene>
    <name evidence="9" type="primary">secE</name>
    <name evidence="10" type="ORF">BOW53_13700</name>
</gene>
<keyword evidence="3 9" id="KW-1003">Cell membrane</keyword>
<keyword evidence="2 9" id="KW-0813">Transport</keyword>
<dbReference type="Proteomes" id="UP000191110">
    <property type="component" value="Unassembled WGS sequence"/>
</dbReference>
<evidence type="ECO:0000256" key="1">
    <source>
        <dbReference type="ARBA" id="ARBA00004370"/>
    </source>
</evidence>
<keyword evidence="6 9" id="KW-1133">Transmembrane helix</keyword>
<comment type="subcellular location">
    <subcellularLocation>
        <location evidence="1">Membrane</location>
    </subcellularLocation>
</comment>
<feature type="transmembrane region" description="Helical" evidence="9">
    <location>
        <begin position="15"/>
        <end position="34"/>
    </location>
</feature>
<dbReference type="OrthoDB" id="9806365at2"/>
<dbReference type="GO" id="GO:0008320">
    <property type="term" value="F:protein transmembrane transporter activity"/>
    <property type="evidence" value="ECO:0007669"/>
    <property type="project" value="UniProtKB-UniRule"/>
</dbReference>
<feature type="transmembrane region" description="Helical" evidence="9">
    <location>
        <begin position="41"/>
        <end position="59"/>
    </location>
</feature>
<comment type="caution">
    <text evidence="10">The sequence shown here is derived from an EMBL/GenBank/DDBJ whole genome shotgun (WGS) entry which is preliminary data.</text>
</comment>
<name>A0A1T2L1F5_9GAMM</name>
<dbReference type="GO" id="GO:0043952">
    <property type="term" value="P:protein transport by the Sec complex"/>
    <property type="evidence" value="ECO:0007669"/>
    <property type="project" value="UniProtKB-UniRule"/>
</dbReference>
<dbReference type="InterPro" id="IPR038379">
    <property type="entry name" value="SecE_sf"/>
</dbReference>
<evidence type="ECO:0000256" key="8">
    <source>
        <dbReference type="ARBA" id="ARBA00023136"/>
    </source>
</evidence>
<dbReference type="NCBIfam" id="TIGR00964">
    <property type="entry name" value="secE_bact"/>
    <property type="match status" value="1"/>
</dbReference>
<dbReference type="EMBL" id="MPRL01000068">
    <property type="protein sequence ID" value="OOZ38904.1"/>
    <property type="molecule type" value="Genomic_DNA"/>
</dbReference>
<accession>A0A1T2L1F5</accession>
<dbReference type="PRINTS" id="PR01650">
    <property type="entry name" value="SECETRNLCASE"/>
</dbReference>
<dbReference type="Pfam" id="PF00584">
    <property type="entry name" value="SecE"/>
    <property type="match status" value="1"/>
</dbReference>
<keyword evidence="11" id="KW-1185">Reference proteome</keyword>
<sequence>MNAKVEVEGSRLDTLKLLAALGVLVGGVVAFYYFADVAQTWMRVLALLALIAVSAMIALQTDVGRNTWVFLSDARMEVRKVVWPSWNETVQTTLVVLGVVILVGILLWLLDMLLLSGVTSLTSQGG</sequence>
<dbReference type="GO" id="GO:0006605">
    <property type="term" value="P:protein targeting"/>
    <property type="evidence" value="ECO:0007669"/>
    <property type="project" value="UniProtKB-UniRule"/>
</dbReference>
<dbReference type="PROSITE" id="PS01067">
    <property type="entry name" value="SECE_SEC61G"/>
    <property type="match status" value="1"/>
</dbReference>
<dbReference type="InterPro" id="IPR005807">
    <property type="entry name" value="SecE_bac"/>
</dbReference>
<comment type="function">
    <text evidence="9">Essential subunit of the Sec protein translocation channel SecYEG. Clamps together the 2 halves of SecY. May contact the channel plug during translocation.</text>
</comment>
<dbReference type="HAMAP" id="MF_00422">
    <property type="entry name" value="SecE"/>
    <property type="match status" value="1"/>
</dbReference>
<dbReference type="InterPro" id="IPR001901">
    <property type="entry name" value="Translocase_SecE/Sec61-g"/>
</dbReference>
<evidence type="ECO:0000256" key="2">
    <source>
        <dbReference type="ARBA" id="ARBA00022448"/>
    </source>
</evidence>
<protein>
    <recommendedName>
        <fullName evidence="9">Protein translocase subunit SecE</fullName>
    </recommendedName>
</protein>
<comment type="caution">
    <text evidence="9">Lacks conserved residue(s) required for the propagation of feature annotation.</text>
</comment>
<comment type="similarity">
    <text evidence="9">Belongs to the SecE/SEC61-gamma family.</text>
</comment>
<dbReference type="AlphaFoldDB" id="A0A1T2L1F5"/>